<evidence type="ECO:0000313" key="2">
    <source>
        <dbReference type="Proteomes" id="UP001218895"/>
    </source>
</evidence>
<gene>
    <name evidence="1" type="ORF">L1994_04840</name>
</gene>
<accession>A0AAF0FTM3</accession>
<name>A0AAF0FTM3_9EURY</name>
<keyword evidence="2" id="KW-1185">Reference proteome</keyword>
<reference evidence="1" key="1">
    <citation type="submission" date="2022-01" db="EMBL/GenBank/DDBJ databases">
        <title>Complete genome of Methanomicrobium antiquum DSM 21220.</title>
        <authorList>
            <person name="Chen S.-C."/>
            <person name="You Y.-T."/>
            <person name="Zhou Y.-Z."/>
            <person name="Lai M.-C."/>
        </authorList>
    </citation>
    <scope>NUCLEOTIDE SEQUENCE</scope>
    <source>
        <strain evidence="1">DSM 21220</strain>
    </source>
</reference>
<dbReference type="AlphaFoldDB" id="A0AAF0FTM3"/>
<sequence length="202" mass="22611">MAELFEKAITNSKYLGDFEYGKLLDYIDDKNLNAVATNDNKKGSIILIFVDGEAAGAAQIDDYGMLYGDKVIYSLDKSGTFKLYTTEKNLADSLAARTRIFDKKYLKPEKFSSDLQDIKSFSTKPSKIKFIVIKDEKPLTGVKVILKKDNAPGTYDYTSFDGSCGFVLQGGDYLCTIIENEETEHSYHIKLEGKSTEITIKL</sequence>
<dbReference type="EMBL" id="CP091092">
    <property type="protein sequence ID" value="WFN37716.1"/>
    <property type="molecule type" value="Genomic_DNA"/>
</dbReference>
<protein>
    <submittedName>
        <fullName evidence="1">Uncharacterized protein</fullName>
    </submittedName>
</protein>
<proteinExistence type="predicted"/>
<dbReference type="KEGG" id="manq:L1994_04840"/>
<evidence type="ECO:0000313" key="1">
    <source>
        <dbReference type="EMBL" id="WFN37716.1"/>
    </source>
</evidence>
<dbReference type="GeneID" id="79949700"/>
<dbReference type="RefSeq" id="WP_278100556.1">
    <property type="nucleotide sequence ID" value="NZ_CP091092.1"/>
</dbReference>
<dbReference type="Proteomes" id="UP001218895">
    <property type="component" value="Chromosome"/>
</dbReference>
<organism evidence="1 2">
    <name type="scientific">Methanomicrobium antiquum</name>
    <dbReference type="NCBI Taxonomy" id="487686"/>
    <lineage>
        <taxon>Archaea</taxon>
        <taxon>Methanobacteriati</taxon>
        <taxon>Methanobacteriota</taxon>
        <taxon>Stenosarchaea group</taxon>
        <taxon>Methanomicrobia</taxon>
        <taxon>Methanomicrobiales</taxon>
        <taxon>Methanomicrobiaceae</taxon>
        <taxon>Methanomicrobium</taxon>
    </lineage>
</organism>